<dbReference type="Gene3D" id="3.20.20.100">
    <property type="entry name" value="NADP-dependent oxidoreductase domain"/>
    <property type="match status" value="1"/>
</dbReference>
<dbReference type="AlphaFoldDB" id="A0AAE0FIL9"/>
<proteinExistence type="predicted"/>
<dbReference type="SUPFAM" id="SSF51430">
    <property type="entry name" value="NAD(P)-linked oxidoreductase"/>
    <property type="match status" value="1"/>
</dbReference>
<comment type="caution">
    <text evidence="1">The sequence shown here is derived from an EMBL/GenBank/DDBJ whole genome shotgun (WGS) entry which is preliminary data.</text>
</comment>
<gene>
    <name evidence="1" type="ORF">CYMTET_30674</name>
</gene>
<dbReference type="InterPro" id="IPR036812">
    <property type="entry name" value="NAD(P)_OxRdtase_dom_sf"/>
</dbReference>
<accession>A0AAE0FIL9</accession>
<evidence type="ECO:0000313" key="2">
    <source>
        <dbReference type="Proteomes" id="UP001190700"/>
    </source>
</evidence>
<dbReference type="Proteomes" id="UP001190700">
    <property type="component" value="Unassembled WGS sequence"/>
</dbReference>
<keyword evidence="2" id="KW-1185">Reference proteome</keyword>
<evidence type="ECO:0008006" key="3">
    <source>
        <dbReference type="Google" id="ProtNLM"/>
    </source>
</evidence>
<evidence type="ECO:0000313" key="1">
    <source>
        <dbReference type="EMBL" id="KAK3260367.1"/>
    </source>
</evidence>
<organism evidence="1 2">
    <name type="scientific">Cymbomonas tetramitiformis</name>
    <dbReference type="NCBI Taxonomy" id="36881"/>
    <lineage>
        <taxon>Eukaryota</taxon>
        <taxon>Viridiplantae</taxon>
        <taxon>Chlorophyta</taxon>
        <taxon>Pyramimonadophyceae</taxon>
        <taxon>Pyramimonadales</taxon>
        <taxon>Pyramimonadaceae</taxon>
        <taxon>Cymbomonas</taxon>
    </lineage>
</organism>
<sequence length="109" mass="11899">MAWARYVACTRHGLGVVEASYRWLLTGSALGPSDGLLIGASSIHQLDENLQSTLGEASRVPLPEDVQKAMDAAWDLTKDGAFPYWRSYSKDHPNRDCLDQGASYSAGKK</sequence>
<protein>
    <recommendedName>
        <fullName evidence="3">NADP-dependent oxidoreductase domain-containing protein</fullName>
    </recommendedName>
</protein>
<dbReference type="EMBL" id="LGRX02017807">
    <property type="protein sequence ID" value="KAK3260367.1"/>
    <property type="molecule type" value="Genomic_DNA"/>
</dbReference>
<reference evidence="1 2" key="1">
    <citation type="journal article" date="2015" name="Genome Biol. Evol.">
        <title>Comparative Genomics of a Bacterivorous Green Alga Reveals Evolutionary Causalities and Consequences of Phago-Mixotrophic Mode of Nutrition.</title>
        <authorList>
            <person name="Burns J.A."/>
            <person name="Paasch A."/>
            <person name="Narechania A."/>
            <person name="Kim E."/>
        </authorList>
    </citation>
    <scope>NUCLEOTIDE SEQUENCE [LARGE SCALE GENOMIC DNA]</scope>
    <source>
        <strain evidence="1 2">PLY_AMNH</strain>
    </source>
</reference>
<name>A0AAE0FIL9_9CHLO</name>